<proteinExistence type="predicted"/>
<evidence type="ECO:0000313" key="1">
    <source>
        <dbReference type="EMBL" id="ANY78286.1"/>
    </source>
</evidence>
<dbReference type="EMBL" id="CP016616">
    <property type="protein sequence ID" value="ANY78286.1"/>
    <property type="molecule type" value="Genomic_DNA"/>
</dbReference>
<evidence type="ECO:0008006" key="2">
    <source>
        <dbReference type="Google" id="ProtNLM"/>
    </source>
</evidence>
<reference evidence="1" key="1">
    <citation type="submission" date="2016-07" db="EMBL/GenBank/DDBJ databases">
        <title>Microvirga ossetica sp. nov. a new species of rhizobia isolated from root nodules of the legume species Vicia alpestris Steven originated from North Ossetia region in the Caucasus.</title>
        <authorList>
            <person name="Safronova V.I."/>
            <person name="Kuznetsova I.G."/>
            <person name="Sazanova A.L."/>
            <person name="Belimov A."/>
            <person name="Andronov E."/>
            <person name="Osledkin Y.S."/>
            <person name="Onishchuk O.P."/>
            <person name="Kurchak O.N."/>
            <person name="Shaposhnikov A.I."/>
            <person name="Willems A."/>
            <person name="Tikhonovich I.A."/>
        </authorList>
    </citation>
    <scope>NUCLEOTIDE SEQUENCE [LARGE SCALE GENOMIC DNA]</scope>
    <source>
        <strain evidence="1">V5/3M</strain>
    </source>
</reference>
<protein>
    <recommendedName>
        <fullName evidence="2">Hypervirulence associated protein TUDOR domain-containing protein</fullName>
    </recommendedName>
</protein>
<sequence length="79" mass="8871">MTTHAFKIGQHVQAKETPLCNMPHGTFSIVNLLPSAADGVPLYHIRRIPDGDERIVRQYEIEVARGGSGDEFGRDERMH</sequence>
<organism evidence="1">
    <name type="scientific">Microvirga ossetica</name>
    <dbReference type="NCBI Taxonomy" id="1882682"/>
    <lineage>
        <taxon>Bacteria</taxon>
        <taxon>Pseudomonadati</taxon>
        <taxon>Pseudomonadota</taxon>
        <taxon>Alphaproteobacteria</taxon>
        <taxon>Hyphomicrobiales</taxon>
        <taxon>Methylobacteriaceae</taxon>
        <taxon>Microvirga</taxon>
    </lineage>
</organism>
<dbReference type="KEGG" id="moc:BB934_08595"/>
<dbReference type="AlphaFoldDB" id="A0A1B2EE66"/>
<accession>A0A1B2EE66</accession>
<dbReference type="RefSeq" id="WP_099509275.1">
    <property type="nucleotide sequence ID" value="NZ_CP016616.1"/>
</dbReference>
<name>A0A1B2EE66_9HYPH</name>
<gene>
    <name evidence="1" type="ORF">BB934_08595</name>
</gene>
<dbReference type="OrthoDB" id="8455641at2"/>